<proteinExistence type="predicted"/>
<gene>
    <name evidence="1" type="ORF">PHYPO_G00077310</name>
</gene>
<reference evidence="1 2" key="1">
    <citation type="submission" date="2019-06" db="EMBL/GenBank/DDBJ databases">
        <title>A chromosome-scale genome assembly of the striped catfish, Pangasianodon hypophthalmus.</title>
        <authorList>
            <person name="Wen M."/>
            <person name="Zahm M."/>
            <person name="Roques C."/>
            <person name="Cabau C."/>
            <person name="Klopp C."/>
            <person name="Donnadieu C."/>
            <person name="Jouanno E."/>
            <person name="Avarre J.-C."/>
            <person name="Campet M."/>
            <person name="Ha T.T.T."/>
            <person name="Dugue R."/>
            <person name="Lampietro C."/>
            <person name="Louis A."/>
            <person name="Herpin A."/>
            <person name="Echchiki A."/>
            <person name="Berthelot C."/>
            <person name="Parey E."/>
            <person name="Roest-Crollius H."/>
            <person name="Braasch I."/>
            <person name="Postlethwait J."/>
            <person name="Bobe J."/>
            <person name="Montfort J."/>
            <person name="Bouchez O."/>
            <person name="Begum T."/>
            <person name="Schartl M."/>
            <person name="Guiguen Y."/>
        </authorList>
    </citation>
    <scope>NUCLEOTIDE SEQUENCE [LARGE SCALE GENOMIC DNA]</scope>
    <source>
        <strain evidence="1 2">Indonesia</strain>
        <tissue evidence="1">Blood</tissue>
    </source>
</reference>
<dbReference type="AlphaFoldDB" id="A0A5N5LKN0"/>
<evidence type="ECO:0000313" key="2">
    <source>
        <dbReference type="Proteomes" id="UP000327468"/>
    </source>
</evidence>
<dbReference type="Proteomes" id="UP000327468">
    <property type="component" value="Chromosome 17"/>
</dbReference>
<comment type="caution">
    <text evidence="1">The sequence shown here is derived from an EMBL/GenBank/DDBJ whole genome shotgun (WGS) entry which is preliminary data.</text>
</comment>
<organism evidence="1 2">
    <name type="scientific">Pangasianodon hypophthalmus</name>
    <name type="common">Striped catfish</name>
    <name type="synonym">Helicophagus hypophthalmus</name>
    <dbReference type="NCBI Taxonomy" id="310915"/>
    <lineage>
        <taxon>Eukaryota</taxon>
        <taxon>Metazoa</taxon>
        <taxon>Chordata</taxon>
        <taxon>Craniata</taxon>
        <taxon>Vertebrata</taxon>
        <taxon>Euteleostomi</taxon>
        <taxon>Actinopterygii</taxon>
        <taxon>Neopterygii</taxon>
        <taxon>Teleostei</taxon>
        <taxon>Ostariophysi</taxon>
        <taxon>Siluriformes</taxon>
        <taxon>Pangasiidae</taxon>
        <taxon>Pangasianodon</taxon>
    </lineage>
</organism>
<sequence>MDQDEKEDSFPFSVASHSYPLHAMKCAYDTYLESCYVRSRMLRSHLVQHTEVIQSNVKAFPPEPCISHVALPLSPAAVCV</sequence>
<accession>A0A5N5LKN0</accession>
<dbReference type="EMBL" id="VFJC01000018">
    <property type="protein sequence ID" value="KAB5543284.1"/>
    <property type="molecule type" value="Genomic_DNA"/>
</dbReference>
<evidence type="ECO:0000313" key="1">
    <source>
        <dbReference type="EMBL" id="KAB5543284.1"/>
    </source>
</evidence>
<keyword evidence="2" id="KW-1185">Reference proteome</keyword>
<name>A0A5N5LKN0_PANHP</name>
<protein>
    <submittedName>
        <fullName evidence="1">Uncharacterized protein</fullName>
    </submittedName>
</protein>